<comment type="function">
    <text evidence="3">Catalyzes the acetylation of dTDP-fucosamine (dTDP-4-amino-4,6-dideoxy-D-galactose) to dTDP-Fuc4NAc, which is utilized in the biosynthesis of the enterobacterial common antigen (ECA).</text>
</comment>
<dbReference type="UniPathway" id="UPA00566"/>
<feature type="binding site" evidence="3">
    <location>
        <position position="216"/>
    </location>
    <ligand>
        <name>acetyl-CoA</name>
        <dbReference type="ChEBI" id="CHEBI:57288"/>
    </ligand>
</feature>
<dbReference type="AlphaFoldDB" id="A0A4U3EUR0"/>
<dbReference type="EMBL" id="JACYNN010000018">
    <property type="protein sequence ID" value="MBD8108441.1"/>
    <property type="molecule type" value="Genomic_DNA"/>
</dbReference>
<dbReference type="NCBIfam" id="TIGR02382">
    <property type="entry name" value="wecD_rffC"/>
    <property type="match status" value="1"/>
</dbReference>
<dbReference type="EMBL" id="QGAC01000031">
    <property type="protein sequence ID" value="TKJ84000.1"/>
    <property type="molecule type" value="Genomic_DNA"/>
</dbReference>
<name>A0A4U3EUR0_9GAMM</name>
<dbReference type="GO" id="GO:0009246">
    <property type="term" value="P:enterobacterial common antigen biosynthetic process"/>
    <property type="evidence" value="ECO:0007669"/>
    <property type="project" value="UniProtKB-UniRule"/>
</dbReference>
<dbReference type="PANTHER" id="PTHR43877">
    <property type="entry name" value="AMINOALKYLPHOSPHONATE N-ACETYLTRANSFERASE-RELATED-RELATED"/>
    <property type="match status" value="1"/>
</dbReference>
<reference evidence="6 7" key="1">
    <citation type="journal article" date="2019" name="Sci. Rep.">
        <title>Differences in resource use lead to coexistence of seed-transmitted microbial populations.</title>
        <authorList>
            <person name="Torres-Cortes G."/>
            <person name="Garcia B.J."/>
            <person name="Compant S."/>
            <person name="Rezki S."/>
            <person name="Jones P."/>
            <person name="Preveaux A."/>
            <person name="Briand M."/>
            <person name="Roulet A."/>
            <person name="Bouchez O."/>
            <person name="Jacobson D."/>
            <person name="Barret M."/>
        </authorList>
    </citation>
    <scope>NUCLEOTIDE SEQUENCE [LARGE SCALE GENOMIC DNA]</scope>
    <source>
        <strain evidence="6 7">CFBP13511</strain>
    </source>
</reference>
<comment type="pathway">
    <text evidence="3">Bacterial outer membrane biogenesis; enterobacterial common antigen biosynthesis.</text>
</comment>
<proteinExistence type="inferred from homology"/>
<dbReference type="Proteomes" id="UP000306393">
    <property type="component" value="Unassembled WGS sequence"/>
</dbReference>
<dbReference type="EC" id="2.3.1.210" evidence="3"/>
<evidence type="ECO:0000259" key="4">
    <source>
        <dbReference type="PROSITE" id="PS51186"/>
    </source>
</evidence>
<gene>
    <name evidence="3 5" type="primary">wecD</name>
    <name evidence="5" type="synonym">rffC</name>
    <name evidence="6" type="ORF">EpCFBP13511_21865</name>
    <name evidence="5" type="ORF">IFT93_18825</name>
</gene>
<dbReference type="GO" id="GO:0008080">
    <property type="term" value="F:N-acetyltransferase activity"/>
    <property type="evidence" value="ECO:0007669"/>
    <property type="project" value="InterPro"/>
</dbReference>
<sequence length="242" mass="26828">MDCGYERRLAIVQATLNPLAWENAFFGCHSALLELQGDTALDVTLLDSYRLVQVKVLAQQSAELDALTALGFRLVEGEADCVLGITPVERPTGIRIARAEHIPALRRVAEEAFTWSRFRAPWYAPGDSGRFYAQWVENAVLGTFDHQCLLAVDERGTLQGFVSLRELGDGTARIGLLAVVPDAQGLGIGQRLMTAANDWCRARRLTRLHVATQLGNIAALRLYLRCGGVIERTAYWLYRETP</sequence>
<dbReference type="InterPro" id="IPR000182">
    <property type="entry name" value="GNAT_dom"/>
</dbReference>
<evidence type="ECO:0000256" key="1">
    <source>
        <dbReference type="ARBA" id="ARBA00022679"/>
    </source>
</evidence>
<evidence type="ECO:0000256" key="3">
    <source>
        <dbReference type="HAMAP-Rule" id="MF_02027"/>
    </source>
</evidence>
<dbReference type="InterPro" id="IPR050832">
    <property type="entry name" value="Bact_Acetyltransf"/>
</dbReference>
<comment type="caution">
    <text evidence="6">The sequence shown here is derived from an EMBL/GenBank/DDBJ whole genome shotgun (WGS) entry which is preliminary data.</text>
</comment>
<dbReference type="PROSITE" id="PS51186">
    <property type="entry name" value="GNAT"/>
    <property type="match status" value="1"/>
</dbReference>
<evidence type="ECO:0000313" key="5">
    <source>
        <dbReference type="EMBL" id="MBD8108441.1"/>
    </source>
</evidence>
<dbReference type="PANTHER" id="PTHR43877:SF2">
    <property type="entry name" value="AMINOALKYLPHOSPHONATE N-ACETYLTRANSFERASE-RELATED"/>
    <property type="match status" value="1"/>
</dbReference>
<dbReference type="SUPFAM" id="SSF55729">
    <property type="entry name" value="Acyl-CoA N-acyltransferases (Nat)"/>
    <property type="match status" value="1"/>
</dbReference>
<evidence type="ECO:0000313" key="6">
    <source>
        <dbReference type="EMBL" id="TKJ84000.1"/>
    </source>
</evidence>
<dbReference type="InterPro" id="IPR012752">
    <property type="entry name" value="AcTrfase_WecD"/>
</dbReference>
<organism evidence="6 7">
    <name type="scientific">Erwinia persicina</name>
    <dbReference type="NCBI Taxonomy" id="55211"/>
    <lineage>
        <taxon>Bacteria</taxon>
        <taxon>Pseudomonadati</taxon>
        <taxon>Pseudomonadota</taxon>
        <taxon>Gammaproteobacteria</taxon>
        <taxon>Enterobacterales</taxon>
        <taxon>Erwiniaceae</taxon>
        <taxon>Erwinia</taxon>
    </lineage>
</organism>
<comment type="similarity">
    <text evidence="3">Belongs to the WecD family.</text>
</comment>
<dbReference type="OrthoDB" id="6057229at2"/>
<dbReference type="InterPro" id="IPR016181">
    <property type="entry name" value="Acyl_CoA_acyltransferase"/>
</dbReference>
<dbReference type="Gene3D" id="3.40.630.30">
    <property type="match status" value="1"/>
</dbReference>
<keyword evidence="2 3" id="KW-0012">Acyltransferase</keyword>
<dbReference type="HAMAP" id="MF_02027">
    <property type="entry name" value="WecD_RffC"/>
    <property type="match status" value="1"/>
</dbReference>
<comment type="caution">
    <text evidence="3">Lacks conserved residue(s) required for the propagation of feature annotation.</text>
</comment>
<keyword evidence="1 3" id="KW-0808">Transferase</keyword>
<comment type="catalytic activity">
    <reaction evidence="3">
        <text>dTDP-4-amino-4,6-dideoxy-alpha-D-galactose + acetyl-CoA = dTDP-4-acetamido-4,6-dideoxy-alpha-D-galactose + CoA + H(+)</text>
        <dbReference type="Rhea" id="RHEA:34443"/>
        <dbReference type="ChEBI" id="CHEBI:15378"/>
        <dbReference type="ChEBI" id="CHEBI:57287"/>
        <dbReference type="ChEBI" id="CHEBI:57288"/>
        <dbReference type="ChEBI" id="CHEBI:68492"/>
        <dbReference type="ChEBI" id="CHEBI:68493"/>
        <dbReference type="EC" id="2.3.1.210"/>
    </reaction>
</comment>
<dbReference type="STRING" id="1219360.GCA_001571305_04249"/>
<keyword evidence="8" id="KW-1185">Reference proteome</keyword>
<dbReference type="Pfam" id="PF00583">
    <property type="entry name" value="Acetyltransf_1"/>
    <property type="match status" value="1"/>
</dbReference>
<feature type="active site" description="Proton donor" evidence="3">
    <location>
        <position position="223"/>
    </location>
</feature>
<evidence type="ECO:0000256" key="2">
    <source>
        <dbReference type="ARBA" id="ARBA00023315"/>
    </source>
</evidence>
<evidence type="ECO:0000313" key="7">
    <source>
        <dbReference type="Proteomes" id="UP000306393"/>
    </source>
</evidence>
<feature type="domain" description="N-acetyltransferase" evidence="4">
    <location>
        <begin position="92"/>
        <end position="242"/>
    </location>
</feature>
<dbReference type="CDD" id="cd04301">
    <property type="entry name" value="NAT_SF"/>
    <property type="match status" value="1"/>
</dbReference>
<evidence type="ECO:0000313" key="8">
    <source>
        <dbReference type="Proteomes" id="UP000661012"/>
    </source>
</evidence>
<dbReference type="Proteomes" id="UP000661012">
    <property type="component" value="Unassembled WGS sequence"/>
</dbReference>
<accession>A0A4U3EUR0</accession>
<reference evidence="5 8" key="2">
    <citation type="journal article" date="2020" name="FEMS Microbiol. Ecol.">
        <title>Temporal dynamics of bacterial communities during seed development and maturation.</title>
        <authorList>
            <person name="Chesneau G."/>
            <person name="Torres-Cortes G."/>
            <person name="Briand M."/>
            <person name="Darrasse A."/>
            <person name="Preveaux A."/>
            <person name="Marais C."/>
            <person name="Jacques M.A."/>
            <person name="Shade A."/>
            <person name="Barret M."/>
        </authorList>
    </citation>
    <scope>NUCLEOTIDE SEQUENCE [LARGE SCALE GENOMIC DNA]</scope>
    <source>
        <strain evidence="5 8">CFBP13732</strain>
    </source>
</reference>
<dbReference type="NCBIfam" id="NF008212">
    <property type="entry name" value="PRK10975.1"/>
    <property type="match status" value="1"/>
</dbReference>
<comment type="subunit">
    <text evidence="3">Homodimer.</text>
</comment>
<protein>
    <recommendedName>
        <fullName evidence="3">dTDP-fucosamine acetyltransferase</fullName>
        <ecNumber evidence="3">2.3.1.210</ecNumber>
    </recommendedName>
    <alternativeName>
        <fullName evidence="3">TDP-fucosamine acetyltransferase</fullName>
    </alternativeName>
    <alternativeName>
        <fullName evidence="3">dTDP-4-amino-4,6-dideoxy-D-galactose acyltransferase</fullName>
    </alternativeName>
</protein>